<dbReference type="Pfam" id="PF03992">
    <property type="entry name" value="ABM"/>
    <property type="match status" value="1"/>
</dbReference>
<dbReference type="InterPro" id="IPR007138">
    <property type="entry name" value="ABM_dom"/>
</dbReference>
<gene>
    <name evidence="2" type="ORF">AOZ06_18750</name>
</gene>
<keyword evidence="2" id="KW-0503">Monooxygenase</keyword>
<dbReference type="InterPro" id="IPR011008">
    <property type="entry name" value="Dimeric_a/b-barrel"/>
</dbReference>
<dbReference type="STRING" id="860235.AOZ06_18750"/>
<proteinExistence type="predicted"/>
<dbReference type="Proteomes" id="UP000063699">
    <property type="component" value="Chromosome"/>
</dbReference>
<dbReference type="RefSeq" id="WP_054290592.1">
    <property type="nucleotide sequence ID" value="NZ_CP012752.1"/>
</dbReference>
<accession>A0A0N9HZ90</accession>
<keyword evidence="2" id="KW-0560">Oxidoreductase</keyword>
<dbReference type="OrthoDB" id="4304335at2"/>
<organism evidence="2 3">
    <name type="scientific">Kibdelosporangium phytohabitans</name>
    <dbReference type="NCBI Taxonomy" id="860235"/>
    <lineage>
        <taxon>Bacteria</taxon>
        <taxon>Bacillati</taxon>
        <taxon>Actinomycetota</taxon>
        <taxon>Actinomycetes</taxon>
        <taxon>Pseudonocardiales</taxon>
        <taxon>Pseudonocardiaceae</taxon>
        <taxon>Kibdelosporangium</taxon>
    </lineage>
</organism>
<evidence type="ECO:0000259" key="1">
    <source>
        <dbReference type="PROSITE" id="PS51725"/>
    </source>
</evidence>
<evidence type="ECO:0000313" key="3">
    <source>
        <dbReference type="Proteomes" id="UP000063699"/>
    </source>
</evidence>
<feature type="domain" description="ABM" evidence="1">
    <location>
        <begin position="8"/>
        <end position="99"/>
    </location>
</feature>
<evidence type="ECO:0000313" key="2">
    <source>
        <dbReference type="EMBL" id="ALG08685.1"/>
    </source>
</evidence>
<protein>
    <submittedName>
        <fullName evidence="2">Antibiotic biosynthesis monooxygenase</fullName>
    </submittedName>
</protein>
<dbReference type="GO" id="GO:0004497">
    <property type="term" value="F:monooxygenase activity"/>
    <property type="evidence" value="ECO:0007669"/>
    <property type="project" value="UniProtKB-KW"/>
</dbReference>
<keyword evidence="3" id="KW-1185">Reference proteome</keyword>
<sequence>MSDNATKARVVFQFTVPAARTEEFLSAYEKIRYEVAAGVPGHLLDQVCQSTGDPEQWLITSEWSSLSHFEQWERSQGHRDLVKPMRACMQDPKSQRYVVHKQTSKGSE</sequence>
<dbReference type="Gene3D" id="3.30.70.100">
    <property type="match status" value="1"/>
</dbReference>
<reference evidence="2 3" key="1">
    <citation type="submission" date="2015-07" db="EMBL/GenBank/DDBJ databases">
        <title>Genome sequencing of Kibdelosporangium phytohabitans.</title>
        <authorList>
            <person name="Qin S."/>
            <person name="Xing K."/>
        </authorList>
    </citation>
    <scope>NUCLEOTIDE SEQUENCE [LARGE SCALE GENOMIC DNA]</scope>
    <source>
        <strain evidence="2 3">KLBMP1111</strain>
    </source>
</reference>
<dbReference type="AlphaFoldDB" id="A0A0N9HZ90"/>
<name>A0A0N9HZ90_9PSEU</name>
<dbReference type="SUPFAM" id="SSF54909">
    <property type="entry name" value="Dimeric alpha+beta barrel"/>
    <property type="match status" value="1"/>
</dbReference>
<dbReference type="EMBL" id="CP012752">
    <property type="protein sequence ID" value="ALG08685.1"/>
    <property type="molecule type" value="Genomic_DNA"/>
</dbReference>
<dbReference type="KEGG" id="kphy:AOZ06_18750"/>
<dbReference type="PROSITE" id="PS51725">
    <property type="entry name" value="ABM"/>
    <property type="match status" value="1"/>
</dbReference>